<comment type="caution">
    <text evidence="1">The sequence shown here is derived from an EMBL/GenBank/DDBJ whole genome shotgun (WGS) entry which is preliminary data.</text>
</comment>
<name>A0ACB6ZRU6_THEGA</name>
<proteinExistence type="predicted"/>
<evidence type="ECO:0000313" key="1">
    <source>
        <dbReference type="EMBL" id="KAF9652495.1"/>
    </source>
</evidence>
<organism evidence="1 2">
    <name type="scientific">Thelephora ganbajun</name>
    <name type="common">Ganba fungus</name>
    <dbReference type="NCBI Taxonomy" id="370292"/>
    <lineage>
        <taxon>Eukaryota</taxon>
        <taxon>Fungi</taxon>
        <taxon>Dikarya</taxon>
        <taxon>Basidiomycota</taxon>
        <taxon>Agaricomycotina</taxon>
        <taxon>Agaricomycetes</taxon>
        <taxon>Thelephorales</taxon>
        <taxon>Thelephoraceae</taxon>
        <taxon>Thelephora</taxon>
    </lineage>
</organism>
<reference evidence="1" key="2">
    <citation type="journal article" date="2020" name="Nat. Commun.">
        <title>Large-scale genome sequencing of mycorrhizal fungi provides insights into the early evolution of symbiotic traits.</title>
        <authorList>
            <person name="Miyauchi S."/>
            <person name="Kiss E."/>
            <person name="Kuo A."/>
            <person name="Drula E."/>
            <person name="Kohler A."/>
            <person name="Sanchez-Garcia M."/>
            <person name="Morin E."/>
            <person name="Andreopoulos B."/>
            <person name="Barry K.W."/>
            <person name="Bonito G."/>
            <person name="Buee M."/>
            <person name="Carver A."/>
            <person name="Chen C."/>
            <person name="Cichocki N."/>
            <person name="Clum A."/>
            <person name="Culley D."/>
            <person name="Crous P.W."/>
            <person name="Fauchery L."/>
            <person name="Girlanda M."/>
            <person name="Hayes R.D."/>
            <person name="Keri Z."/>
            <person name="LaButti K."/>
            <person name="Lipzen A."/>
            <person name="Lombard V."/>
            <person name="Magnuson J."/>
            <person name="Maillard F."/>
            <person name="Murat C."/>
            <person name="Nolan M."/>
            <person name="Ohm R.A."/>
            <person name="Pangilinan J."/>
            <person name="Pereira M.F."/>
            <person name="Perotto S."/>
            <person name="Peter M."/>
            <person name="Pfister S."/>
            <person name="Riley R."/>
            <person name="Sitrit Y."/>
            <person name="Stielow J.B."/>
            <person name="Szollosi G."/>
            <person name="Zifcakova L."/>
            <person name="Stursova M."/>
            <person name="Spatafora J.W."/>
            <person name="Tedersoo L."/>
            <person name="Vaario L.M."/>
            <person name="Yamada A."/>
            <person name="Yan M."/>
            <person name="Wang P."/>
            <person name="Xu J."/>
            <person name="Bruns T."/>
            <person name="Baldrian P."/>
            <person name="Vilgalys R."/>
            <person name="Dunand C."/>
            <person name="Henrissat B."/>
            <person name="Grigoriev I.V."/>
            <person name="Hibbett D."/>
            <person name="Nagy L.G."/>
            <person name="Martin F.M."/>
        </authorList>
    </citation>
    <scope>NUCLEOTIDE SEQUENCE</scope>
    <source>
        <strain evidence="1">P2</strain>
    </source>
</reference>
<protein>
    <submittedName>
        <fullName evidence="1">Uncharacterized protein</fullName>
    </submittedName>
</protein>
<accession>A0ACB6ZRU6</accession>
<gene>
    <name evidence="1" type="ORF">BDM02DRAFT_3183536</name>
</gene>
<evidence type="ECO:0000313" key="2">
    <source>
        <dbReference type="Proteomes" id="UP000886501"/>
    </source>
</evidence>
<sequence length="229" mass="25776">MSGILSGNLFTELGPGSRSNRELSTDSYEDDFETDRGLSTPGSLSGVVTEAQSILVLLAARGVSLTTAYISGSGRKHAVEGGWSYLGLVIRPAISFGLHREPTKWDSQWMEEEADKRRRLFWEMYALEIVHCLIPGRPSYTSACCIDYKPPTPEVTPDESGKQSQDLWDIRYNLARDVYTPVLEYVSRTKSVEYTEIVRLSQELHDVVLATFNHYSLPIDRIIPNRHSC</sequence>
<reference evidence="1" key="1">
    <citation type="submission" date="2019-10" db="EMBL/GenBank/DDBJ databases">
        <authorList>
            <consortium name="DOE Joint Genome Institute"/>
            <person name="Kuo A."/>
            <person name="Miyauchi S."/>
            <person name="Kiss E."/>
            <person name="Drula E."/>
            <person name="Kohler A."/>
            <person name="Sanchez-Garcia M."/>
            <person name="Andreopoulos B."/>
            <person name="Barry K.W."/>
            <person name="Bonito G."/>
            <person name="Buee M."/>
            <person name="Carver A."/>
            <person name="Chen C."/>
            <person name="Cichocki N."/>
            <person name="Clum A."/>
            <person name="Culley D."/>
            <person name="Crous P.W."/>
            <person name="Fauchery L."/>
            <person name="Girlanda M."/>
            <person name="Hayes R."/>
            <person name="Keri Z."/>
            <person name="Labutti K."/>
            <person name="Lipzen A."/>
            <person name="Lombard V."/>
            <person name="Magnuson J."/>
            <person name="Maillard F."/>
            <person name="Morin E."/>
            <person name="Murat C."/>
            <person name="Nolan M."/>
            <person name="Ohm R."/>
            <person name="Pangilinan J."/>
            <person name="Pereira M."/>
            <person name="Perotto S."/>
            <person name="Peter M."/>
            <person name="Riley R."/>
            <person name="Sitrit Y."/>
            <person name="Stielow B."/>
            <person name="Szollosi G."/>
            <person name="Zifcakova L."/>
            <person name="Stursova M."/>
            <person name="Spatafora J.W."/>
            <person name="Tedersoo L."/>
            <person name="Vaario L.-M."/>
            <person name="Yamada A."/>
            <person name="Yan M."/>
            <person name="Wang P."/>
            <person name="Xu J."/>
            <person name="Bruns T."/>
            <person name="Baldrian P."/>
            <person name="Vilgalys R."/>
            <person name="Henrissat B."/>
            <person name="Grigoriev I.V."/>
            <person name="Hibbett D."/>
            <person name="Nagy L.G."/>
            <person name="Martin F.M."/>
        </authorList>
    </citation>
    <scope>NUCLEOTIDE SEQUENCE</scope>
    <source>
        <strain evidence="1">P2</strain>
    </source>
</reference>
<keyword evidence="2" id="KW-1185">Reference proteome</keyword>
<dbReference type="EMBL" id="MU117968">
    <property type="protein sequence ID" value="KAF9652495.1"/>
    <property type="molecule type" value="Genomic_DNA"/>
</dbReference>
<dbReference type="Proteomes" id="UP000886501">
    <property type="component" value="Unassembled WGS sequence"/>
</dbReference>